<gene>
    <name evidence="5" type="ORF">F5Z01DRAFT_618439</name>
</gene>
<feature type="region of interest" description="Disordered" evidence="3">
    <location>
        <begin position="637"/>
        <end position="659"/>
    </location>
</feature>
<dbReference type="SMART" id="SM00066">
    <property type="entry name" value="GAL4"/>
    <property type="match status" value="1"/>
</dbReference>
<name>A0A9P7ZQI4_9HYPO</name>
<evidence type="ECO:0000259" key="4">
    <source>
        <dbReference type="PROSITE" id="PS50048"/>
    </source>
</evidence>
<dbReference type="PROSITE" id="PS00463">
    <property type="entry name" value="ZN2_CY6_FUNGAL_1"/>
    <property type="match status" value="1"/>
</dbReference>
<dbReference type="PROSITE" id="PS50048">
    <property type="entry name" value="ZN2_CY6_FUNGAL_2"/>
    <property type="match status" value="1"/>
</dbReference>
<dbReference type="CDD" id="cd12148">
    <property type="entry name" value="fungal_TF_MHR"/>
    <property type="match status" value="1"/>
</dbReference>
<sequence length="688" mass="75568">MAPSNVRTACVRCRRQKLKCDSQKPCTLCRRSGIDCVPSRTDLWRPYDGTATRSGRRRTTRKRNEANQSMQPPASLDGSPMCHGTSLSGPETRAGTDWAKSSSTIGLAEETFHHHGARSPDSSETRALGYRHTPAKNPAMARGTMSGRERERIPRGSGVASVPQRMSTAAARELISLLPAADVATVLVEIYFDKIHWFMLLFHQMEFRDSFAKLYRSHALGLGGLLGGKDIGFLSVLLAVFSLSLRLAADDQRRQLAARGVDTNAVRESILTALRLRLLDVIALGSTEAVQMCVLLGSNYLYHGEPELAWTLCGCALRLAQALHLHRHASATDAAKRCWWAIHEVDTFCSMIYGFPQSMADADCDVGALDPNDPYSIATDPERSSLGHTTLLDYKCAMIKLSKIIKSTLTDLYGTRSSSHVRNLVVSVASLDARLTQWHAELPGRLTLGSPAQSNGDKELLDHVAQNGMEQESHTLSNDQLYRLQALALKLAFENTRILIHRPLLSYRTNDNDSRTADEAVSQETRDPFRCSVQACCDAAVQISWADRAAIFGLASTTYALGFVSMHLFTAGVTLCVVTTLDPLGPQSQGCKLGIRRLLRMLLVLSQKTIVAEQGLQLLQKLLRLVMEKETEEILRISPTGSPNMPTSPTAATGTSMEPHECSADSLFGMYEDQSMTQALQNVDDGMF</sequence>
<dbReference type="PANTHER" id="PTHR46910:SF17">
    <property type="entry name" value="SCFA-RELATED"/>
    <property type="match status" value="1"/>
</dbReference>
<organism evidence="5 6">
    <name type="scientific">Emericellopsis atlantica</name>
    <dbReference type="NCBI Taxonomy" id="2614577"/>
    <lineage>
        <taxon>Eukaryota</taxon>
        <taxon>Fungi</taxon>
        <taxon>Dikarya</taxon>
        <taxon>Ascomycota</taxon>
        <taxon>Pezizomycotina</taxon>
        <taxon>Sordariomycetes</taxon>
        <taxon>Hypocreomycetidae</taxon>
        <taxon>Hypocreales</taxon>
        <taxon>Bionectriaceae</taxon>
        <taxon>Emericellopsis</taxon>
    </lineage>
</organism>
<keyword evidence="2" id="KW-0539">Nucleus</keyword>
<dbReference type="OrthoDB" id="3266505at2759"/>
<dbReference type="Pfam" id="PF00172">
    <property type="entry name" value="Zn_clus"/>
    <property type="match status" value="1"/>
</dbReference>
<feature type="compositionally biased region" description="Polar residues" evidence="3">
    <location>
        <begin position="639"/>
        <end position="656"/>
    </location>
</feature>
<dbReference type="InterPro" id="IPR050987">
    <property type="entry name" value="AtrR-like"/>
</dbReference>
<dbReference type="InterPro" id="IPR001138">
    <property type="entry name" value="Zn2Cys6_DnaBD"/>
</dbReference>
<evidence type="ECO:0000256" key="3">
    <source>
        <dbReference type="SAM" id="MobiDB-lite"/>
    </source>
</evidence>
<dbReference type="Pfam" id="PF04082">
    <property type="entry name" value="Fungal_trans"/>
    <property type="match status" value="1"/>
</dbReference>
<dbReference type="GO" id="GO:0008270">
    <property type="term" value="F:zinc ion binding"/>
    <property type="evidence" value="ECO:0007669"/>
    <property type="project" value="InterPro"/>
</dbReference>
<evidence type="ECO:0000256" key="1">
    <source>
        <dbReference type="ARBA" id="ARBA00022723"/>
    </source>
</evidence>
<dbReference type="GO" id="GO:0003677">
    <property type="term" value="F:DNA binding"/>
    <property type="evidence" value="ECO:0007669"/>
    <property type="project" value="InterPro"/>
</dbReference>
<keyword evidence="1" id="KW-0479">Metal-binding</keyword>
<evidence type="ECO:0000256" key="2">
    <source>
        <dbReference type="ARBA" id="ARBA00023242"/>
    </source>
</evidence>
<feature type="domain" description="Zn(2)-C6 fungal-type" evidence="4">
    <location>
        <begin position="9"/>
        <end position="37"/>
    </location>
</feature>
<dbReference type="RefSeq" id="XP_046120269.1">
    <property type="nucleotide sequence ID" value="XM_046261034.1"/>
</dbReference>
<dbReference type="PANTHER" id="PTHR46910">
    <property type="entry name" value="TRANSCRIPTION FACTOR PDR1"/>
    <property type="match status" value="1"/>
</dbReference>
<dbReference type="GeneID" id="70291937"/>
<keyword evidence="6" id="KW-1185">Reference proteome</keyword>
<evidence type="ECO:0000313" key="6">
    <source>
        <dbReference type="Proteomes" id="UP000887229"/>
    </source>
</evidence>
<comment type="caution">
    <text evidence="5">The sequence shown here is derived from an EMBL/GenBank/DDBJ whole genome shotgun (WGS) entry which is preliminary data.</text>
</comment>
<evidence type="ECO:0000313" key="5">
    <source>
        <dbReference type="EMBL" id="KAG9256345.1"/>
    </source>
</evidence>
<accession>A0A9P7ZQI4</accession>
<dbReference type="EMBL" id="MU251248">
    <property type="protein sequence ID" value="KAG9256345.1"/>
    <property type="molecule type" value="Genomic_DNA"/>
</dbReference>
<feature type="region of interest" description="Disordered" evidence="3">
    <location>
        <begin position="134"/>
        <end position="161"/>
    </location>
</feature>
<dbReference type="SMART" id="SM00906">
    <property type="entry name" value="Fungal_trans"/>
    <property type="match status" value="1"/>
</dbReference>
<dbReference type="CDD" id="cd00067">
    <property type="entry name" value="GAL4"/>
    <property type="match status" value="1"/>
</dbReference>
<dbReference type="GO" id="GO:0000981">
    <property type="term" value="F:DNA-binding transcription factor activity, RNA polymerase II-specific"/>
    <property type="evidence" value="ECO:0007669"/>
    <property type="project" value="InterPro"/>
</dbReference>
<dbReference type="GO" id="GO:0006351">
    <property type="term" value="P:DNA-templated transcription"/>
    <property type="evidence" value="ECO:0007669"/>
    <property type="project" value="InterPro"/>
</dbReference>
<dbReference type="InterPro" id="IPR036864">
    <property type="entry name" value="Zn2-C6_fun-type_DNA-bd_sf"/>
</dbReference>
<dbReference type="AlphaFoldDB" id="A0A9P7ZQI4"/>
<reference evidence="5" key="1">
    <citation type="journal article" date="2021" name="IMA Fungus">
        <title>Genomic characterization of three marine fungi, including Emericellopsis atlantica sp. nov. with signatures of a generalist lifestyle and marine biomass degradation.</title>
        <authorList>
            <person name="Hagestad O.C."/>
            <person name="Hou L."/>
            <person name="Andersen J.H."/>
            <person name="Hansen E.H."/>
            <person name="Altermark B."/>
            <person name="Li C."/>
            <person name="Kuhnert E."/>
            <person name="Cox R.J."/>
            <person name="Crous P.W."/>
            <person name="Spatafora J.W."/>
            <person name="Lail K."/>
            <person name="Amirebrahimi M."/>
            <person name="Lipzen A."/>
            <person name="Pangilinan J."/>
            <person name="Andreopoulos W."/>
            <person name="Hayes R.D."/>
            <person name="Ng V."/>
            <person name="Grigoriev I.V."/>
            <person name="Jackson S.A."/>
            <person name="Sutton T.D.S."/>
            <person name="Dobson A.D.W."/>
            <person name="Rama T."/>
        </authorList>
    </citation>
    <scope>NUCLEOTIDE SEQUENCE</scope>
    <source>
        <strain evidence="5">TS7</strain>
    </source>
</reference>
<dbReference type="SUPFAM" id="SSF57701">
    <property type="entry name" value="Zn2/Cys6 DNA-binding domain"/>
    <property type="match status" value="1"/>
</dbReference>
<protein>
    <recommendedName>
        <fullName evidence="4">Zn(2)-C6 fungal-type domain-containing protein</fullName>
    </recommendedName>
</protein>
<dbReference type="Gene3D" id="4.10.240.10">
    <property type="entry name" value="Zn(2)-C6 fungal-type DNA-binding domain"/>
    <property type="match status" value="1"/>
</dbReference>
<dbReference type="InterPro" id="IPR007219">
    <property type="entry name" value="XnlR_reg_dom"/>
</dbReference>
<feature type="region of interest" description="Disordered" evidence="3">
    <location>
        <begin position="45"/>
        <end position="98"/>
    </location>
</feature>
<proteinExistence type="predicted"/>
<dbReference type="Proteomes" id="UP000887229">
    <property type="component" value="Unassembled WGS sequence"/>
</dbReference>